<dbReference type="InterPro" id="IPR008254">
    <property type="entry name" value="Flavodoxin/NO_synth"/>
</dbReference>
<evidence type="ECO:0000259" key="12">
    <source>
        <dbReference type="PROSITE" id="PS51384"/>
    </source>
</evidence>
<evidence type="ECO:0000256" key="10">
    <source>
        <dbReference type="SAM" id="MobiDB-lite"/>
    </source>
</evidence>
<dbReference type="GO" id="GO:0010181">
    <property type="term" value="F:FMN binding"/>
    <property type="evidence" value="ECO:0007669"/>
    <property type="project" value="UniProtKB-UniRule"/>
</dbReference>
<dbReference type="HAMAP" id="MF_03178">
    <property type="entry name" value="NDOR1"/>
    <property type="match status" value="1"/>
</dbReference>
<dbReference type="GO" id="GO:0005829">
    <property type="term" value="C:cytosol"/>
    <property type="evidence" value="ECO:0007669"/>
    <property type="project" value="TreeGrafter"/>
</dbReference>
<comment type="catalytic activity">
    <reaction evidence="9">
        <text>2 oxidized [2Fe-2S]-[protein] + NADPH = 2 reduced [2Fe-2S]-[protein] + NADP(+) + H(+)</text>
        <dbReference type="Rhea" id="RHEA:67716"/>
        <dbReference type="Rhea" id="RHEA-COMP:17327"/>
        <dbReference type="Rhea" id="RHEA-COMP:17328"/>
        <dbReference type="ChEBI" id="CHEBI:15378"/>
        <dbReference type="ChEBI" id="CHEBI:33737"/>
        <dbReference type="ChEBI" id="CHEBI:33738"/>
        <dbReference type="ChEBI" id="CHEBI:57783"/>
        <dbReference type="ChEBI" id="CHEBI:58349"/>
    </reaction>
</comment>
<dbReference type="SUPFAM" id="SSF52343">
    <property type="entry name" value="Ferredoxin reductase-like, C-terminal NADP-linked domain"/>
    <property type="match status" value="1"/>
</dbReference>
<feature type="binding site" evidence="9">
    <location>
        <begin position="596"/>
        <end position="597"/>
    </location>
    <ligand>
        <name>NADP(+)</name>
        <dbReference type="ChEBI" id="CHEBI:58349"/>
    </ligand>
</feature>
<name>A0A8S1IW98_9CHLO</name>
<dbReference type="InterPro" id="IPR017938">
    <property type="entry name" value="Riboflavin_synthase-like_b-brl"/>
</dbReference>
<dbReference type="InterPro" id="IPR001094">
    <property type="entry name" value="Flavdoxin-like"/>
</dbReference>
<evidence type="ECO:0000313" key="14">
    <source>
        <dbReference type="Proteomes" id="UP000708148"/>
    </source>
</evidence>
<dbReference type="AlphaFoldDB" id="A0A8S1IW98"/>
<dbReference type="InterPro" id="IPR028879">
    <property type="entry name" value="NDOR1"/>
</dbReference>
<keyword evidence="14" id="KW-1185">Reference proteome</keyword>
<comment type="cofactor">
    <cofactor evidence="2 9">
        <name>FAD</name>
        <dbReference type="ChEBI" id="CHEBI:57692"/>
    </cofactor>
</comment>
<feature type="binding site" evidence="9">
    <location>
        <position position="677"/>
    </location>
    <ligand>
        <name>FAD</name>
        <dbReference type="ChEBI" id="CHEBI:57692"/>
    </ligand>
</feature>
<dbReference type="Pfam" id="PF00175">
    <property type="entry name" value="NAD_binding_1"/>
    <property type="match status" value="1"/>
</dbReference>
<dbReference type="Gene3D" id="2.40.30.10">
    <property type="entry name" value="Translation factors"/>
    <property type="match status" value="1"/>
</dbReference>
<organism evidence="13 14">
    <name type="scientific">Ostreobium quekettii</name>
    <dbReference type="NCBI Taxonomy" id="121088"/>
    <lineage>
        <taxon>Eukaryota</taxon>
        <taxon>Viridiplantae</taxon>
        <taxon>Chlorophyta</taxon>
        <taxon>core chlorophytes</taxon>
        <taxon>Ulvophyceae</taxon>
        <taxon>TCBD clade</taxon>
        <taxon>Bryopsidales</taxon>
        <taxon>Ostreobineae</taxon>
        <taxon>Ostreobiaceae</taxon>
        <taxon>Ostreobium</taxon>
    </lineage>
</organism>
<feature type="domain" description="Flavodoxin-like" evidence="11">
    <location>
        <begin position="6"/>
        <end position="150"/>
    </location>
</feature>
<evidence type="ECO:0000256" key="8">
    <source>
        <dbReference type="ARBA" id="ARBA00023002"/>
    </source>
</evidence>
<feature type="binding site" evidence="9">
    <location>
        <begin position="59"/>
        <end position="62"/>
    </location>
    <ligand>
        <name>FMN</name>
        <dbReference type="ChEBI" id="CHEBI:58210"/>
    </ligand>
</feature>
<evidence type="ECO:0000259" key="11">
    <source>
        <dbReference type="PROSITE" id="PS50902"/>
    </source>
</evidence>
<feature type="binding site" evidence="9">
    <location>
        <begin position="410"/>
        <end position="413"/>
    </location>
    <ligand>
        <name>FAD</name>
        <dbReference type="ChEBI" id="CHEBI:57692"/>
    </ligand>
</feature>
<sequence length="678" mass="72939">MPPPPLLVLYGSQTGNAQDVAERLGREARCRGLVPRVMPMDAYPVAGLPGERLVAFVAATAGQGVPPDNMTAFWKFLLRKSLPADSLAGVAVAAFGLGDSGYLKYNAVAKRLANRLAGLGAEPLVEKGLGDDQARAGYEAALDPWLEAFWRAVEVRFGVQAMEGVVGSLDMPKFSVTFLEEGPRRSQAGMTAMEEAAGAAAAFHRVADAAAGLPAPADDPRLAAAGPHAFGPGRPYMARMLKNERLTSPSHFQDVRHIEFDLGDSSLTYSPGDLLVILPETPSSAVDAFLERAGLDGDRWVSVRPAGVGAQAEAPGGPQAQVRIRALVQGALDVHGASPRRYFFDVLRRFTAAQHEADRLAYFASAEGRDDLHLYCSGEGRTVLEVLGDFKSSSPPLEWLLQCVPAKRPRQFSISSSPTAHPRAAHITAAIVEWRTPFGRTKRGLCTAALAAMEPGRRDDRVPVWIEAGAMRMPPNDGTPMVLIGPGTGVAPFRSFLQERMERARGRADHHSRPTGPRGPSPESTGPKEQAIESAGPKEAAIESTSLKERDSKSLPVAPSWLLFGCRNEAGDFLYRGEWEALRRAGVLDGIITAFSRDQPSKVYVTHRIRERGALIWRLIGEAGAVVYVSGSARKMPADVMSAIEAVVAEHTGRSTESAKRFVKAMEASGRYVVESWS</sequence>
<evidence type="ECO:0000256" key="5">
    <source>
        <dbReference type="ARBA" id="ARBA00022643"/>
    </source>
</evidence>
<feature type="binding site" evidence="9">
    <location>
        <position position="639"/>
    </location>
    <ligand>
        <name>NADP(+)</name>
        <dbReference type="ChEBI" id="CHEBI:58349"/>
    </ligand>
</feature>
<feature type="region of interest" description="Disordered" evidence="10">
    <location>
        <begin position="502"/>
        <end position="551"/>
    </location>
</feature>
<dbReference type="PRINTS" id="PR00371">
    <property type="entry name" value="FPNCR"/>
</dbReference>
<dbReference type="EMBL" id="CAJHUC010000982">
    <property type="protein sequence ID" value="CAD7699257.1"/>
    <property type="molecule type" value="Genomic_DNA"/>
</dbReference>
<dbReference type="GO" id="GO:0050661">
    <property type="term" value="F:NADP binding"/>
    <property type="evidence" value="ECO:0007669"/>
    <property type="project" value="UniProtKB-UniRule"/>
</dbReference>
<feature type="binding site" evidence="9">
    <location>
        <begin position="12"/>
        <end position="17"/>
    </location>
    <ligand>
        <name>FMN</name>
        <dbReference type="ChEBI" id="CHEBI:58210"/>
    </ligand>
</feature>
<dbReference type="InterPro" id="IPR039261">
    <property type="entry name" value="FNR_nucleotide-bd"/>
</dbReference>
<evidence type="ECO:0000256" key="6">
    <source>
        <dbReference type="ARBA" id="ARBA00022827"/>
    </source>
</evidence>
<dbReference type="Gene3D" id="1.20.990.10">
    <property type="entry name" value="NADPH-cytochrome p450 Reductase, Chain A, domain 3"/>
    <property type="match status" value="1"/>
</dbReference>
<dbReference type="GO" id="GO:0160246">
    <property type="term" value="F:NADPH-iron-sulfur [2Fe-2S] protein oxidoreductase activity"/>
    <property type="evidence" value="ECO:0007669"/>
    <property type="project" value="InterPro"/>
</dbReference>
<evidence type="ECO:0000256" key="9">
    <source>
        <dbReference type="HAMAP-Rule" id="MF_03178"/>
    </source>
</evidence>
<dbReference type="InterPro" id="IPR001433">
    <property type="entry name" value="OxRdtase_FAD/NAD-bd"/>
</dbReference>
<protein>
    <recommendedName>
        <fullName evidence="9">NADPH-dependent diflavin oxidoreductase 1</fullName>
        <ecNumber evidence="9">1.18.1.-</ecNumber>
    </recommendedName>
    <alternativeName>
        <fullName evidence="9">NADPH-dependent FMN and FAD-containing oxidoreductase</fullName>
    </alternativeName>
</protein>
<dbReference type="PANTHER" id="PTHR19384:SF10">
    <property type="entry name" value="NADPH-DEPENDENT DIFLAVIN OXIDOREDUCTASE 1"/>
    <property type="match status" value="1"/>
</dbReference>
<dbReference type="Pfam" id="PF00667">
    <property type="entry name" value="FAD_binding_1"/>
    <property type="match status" value="1"/>
</dbReference>
<evidence type="ECO:0000256" key="2">
    <source>
        <dbReference type="ARBA" id="ARBA00001974"/>
    </source>
</evidence>
<comment type="similarity">
    <text evidence="9">Belongs to the NADPH-dependent diflavin oxidoreductase NDOR1 family.</text>
</comment>
<feature type="domain" description="FAD-binding FR-type" evidence="12">
    <location>
        <begin position="233"/>
        <end position="474"/>
    </location>
</feature>
<reference evidence="13" key="1">
    <citation type="submission" date="2020-12" db="EMBL/GenBank/DDBJ databases">
        <authorList>
            <person name="Iha C."/>
        </authorList>
    </citation>
    <scope>NUCLEOTIDE SEQUENCE</scope>
</reference>
<dbReference type="Pfam" id="PF00258">
    <property type="entry name" value="Flavodoxin_1"/>
    <property type="match status" value="1"/>
</dbReference>
<dbReference type="GO" id="GO:0050660">
    <property type="term" value="F:flavin adenine dinucleotide binding"/>
    <property type="evidence" value="ECO:0007669"/>
    <property type="project" value="UniProtKB-UniRule"/>
</dbReference>
<dbReference type="SUPFAM" id="SSF52218">
    <property type="entry name" value="Flavoproteins"/>
    <property type="match status" value="1"/>
</dbReference>
<keyword evidence="4 9" id="KW-0285">Flavoprotein</keyword>
<proteinExistence type="inferred from homology"/>
<dbReference type="GO" id="GO:0016651">
    <property type="term" value="F:oxidoreductase activity, acting on NAD(P)H"/>
    <property type="evidence" value="ECO:0007669"/>
    <property type="project" value="UniProtKB-UniRule"/>
</dbReference>
<gene>
    <name evidence="13" type="ORF">OSTQU699_LOCUS4616</name>
</gene>
<evidence type="ECO:0000256" key="4">
    <source>
        <dbReference type="ARBA" id="ARBA00022630"/>
    </source>
</evidence>
<dbReference type="PROSITE" id="PS50902">
    <property type="entry name" value="FLAVODOXIN_LIKE"/>
    <property type="match status" value="1"/>
</dbReference>
<feature type="binding site" evidence="9">
    <location>
        <begin position="444"/>
        <end position="447"/>
    </location>
    <ligand>
        <name>FAD</name>
        <dbReference type="ChEBI" id="CHEBI:57692"/>
    </ligand>
</feature>
<comment type="cofactor">
    <cofactor evidence="1 9">
        <name>FMN</name>
        <dbReference type="ChEBI" id="CHEBI:58210"/>
    </cofactor>
</comment>
<dbReference type="Gene3D" id="3.40.50.80">
    <property type="entry name" value="Nucleotide-binding domain of ferredoxin-NADP reductase (FNR) module"/>
    <property type="match status" value="1"/>
</dbReference>
<evidence type="ECO:0000256" key="7">
    <source>
        <dbReference type="ARBA" id="ARBA00022857"/>
    </source>
</evidence>
<feature type="binding site" evidence="9">
    <location>
        <position position="488"/>
    </location>
    <ligand>
        <name>NADP(+)</name>
        <dbReference type="ChEBI" id="CHEBI:58349"/>
    </ligand>
</feature>
<feature type="compositionally biased region" description="Basic and acidic residues" evidence="10">
    <location>
        <begin position="502"/>
        <end position="512"/>
    </location>
</feature>
<comment type="similarity">
    <text evidence="9">In the C-terminal section; belongs to the flavoprotein pyridine nucleotide cytochrome reductase family.</text>
</comment>
<keyword evidence="3 9" id="KW-0963">Cytoplasm</keyword>
<dbReference type="InterPro" id="IPR029039">
    <property type="entry name" value="Flavoprotein-like_sf"/>
</dbReference>
<dbReference type="InterPro" id="IPR003097">
    <property type="entry name" value="CysJ-like_FAD-binding"/>
</dbReference>
<dbReference type="PROSITE" id="PS51384">
    <property type="entry name" value="FAD_FR"/>
    <property type="match status" value="1"/>
</dbReference>
<keyword evidence="5 9" id="KW-0288">FMN</keyword>
<comment type="function">
    <text evidence="9">NADPH-dependent reductase which is a central component of the cytosolic iron-sulfur (Fe-S) protein assembly (CIA) machinery. Transfers electrons from NADPH via its FAD and FMN prosthetic groups to the [2Fe-2S] cluster of the anamorsin/DRE2 homolog, another key component of the CIA machinery. In turn, this reduced cluster provides electrons for assembly of cytosolic iron-sulfur cluster proteins.</text>
</comment>
<evidence type="ECO:0000313" key="13">
    <source>
        <dbReference type="EMBL" id="CAD7699257.1"/>
    </source>
</evidence>
<feature type="binding site" evidence="9">
    <location>
        <position position="132"/>
    </location>
    <ligand>
        <name>FMN</name>
        <dbReference type="ChEBI" id="CHEBI:58210"/>
    </ligand>
</feature>
<accession>A0A8S1IW98</accession>
<comment type="similarity">
    <text evidence="9">In the N-terminal section; belongs to the flavodoxin family.</text>
</comment>
<evidence type="ECO:0000256" key="1">
    <source>
        <dbReference type="ARBA" id="ARBA00001917"/>
    </source>
</evidence>
<comment type="caution">
    <text evidence="13">The sequence shown here is derived from an EMBL/GenBank/DDBJ whole genome shotgun (WGS) entry which is preliminary data.</text>
</comment>
<dbReference type="EC" id="1.18.1.-" evidence="9"/>
<dbReference type="PRINTS" id="PR00369">
    <property type="entry name" value="FLAVODOXIN"/>
</dbReference>
<comment type="caution">
    <text evidence="9">Lacks conserved residue(s) required for the propagation of feature annotation.</text>
</comment>
<dbReference type="InterPro" id="IPR023173">
    <property type="entry name" value="NADPH_Cyt_P450_Rdtase_alpha"/>
</dbReference>
<dbReference type="PANTHER" id="PTHR19384">
    <property type="entry name" value="NITRIC OXIDE SYNTHASE-RELATED"/>
    <property type="match status" value="1"/>
</dbReference>
<evidence type="ECO:0000256" key="3">
    <source>
        <dbReference type="ARBA" id="ARBA00022490"/>
    </source>
</evidence>
<keyword evidence="7 9" id="KW-0521">NADP</keyword>
<keyword evidence="8 9" id="KW-0560">Oxidoreductase</keyword>
<dbReference type="Gene3D" id="3.40.50.360">
    <property type="match status" value="1"/>
</dbReference>
<comment type="subcellular location">
    <subcellularLocation>
        <location evidence="9">Cytoplasm</location>
    </subcellularLocation>
</comment>
<dbReference type="Proteomes" id="UP000708148">
    <property type="component" value="Unassembled WGS sequence"/>
</dbReference>
<dbReference type="GO" id="GO:0016226">
    <property type="term" value="P:iron-sulfur cluster assembly"/>
    <property type="evidence" value="ECO:0007669"/>
    <property type="project" value="UniProtKB-UniRule"/>
</dbReference>
<dbReference type="OrthoDB" id="1856718at2759"/>
<dbReference type="InterPro" id="IPR001709">
    <property type="entry name" value="Flavoprot_Pyr_Nucl_cyt_Rdtase"/>
</dbReference>
<keyword evidence="6 9" id="KW-0274">FAD</keyword>
<dbReference type="InterPro" id="IPR017927">
    <property type="entry name" value="FAD-bd_FR_type"/>
</dbReference>
<dbReference type="SUPFAM" id="SSF63380">
    <property type="entry name" value="Riboflavin synthase domain-like"/>
    <property type="match status" value="1"/>
</dbReference>